<keyword evidence="1" id="KW-0805">Transcription regulation</keyword>
<reference evidence="6" key="1">
    <citation type="submission" date="2020-10" db="EMBL/GenBank/DDBJ databases">
        <title>Phylogeny of dyella-like bacteria.</title>
        <authorList>
            <person name="Fu J."/>
        </authorList>
    </citation>
    <scope>NUCLEOTIDE SEQUENCE</scope>
    <source>
        <strain evidence="6">DHON07</strain>
    </source>
</reference>
<evidence type="ECO:0000256" key="2">
    <source>
        <dbReference type="ARBA" id="ARBA00023125"/>
    </source>
</evidence>
<evidence type="ECO:0000256" key="3">
    <source>
        <dbReference type="ARBA" id="ARBA00023163"/>
    </source>
</evidence>
<dbReference type="PANTHER" id="PTHR30055">
    <property type="entry name" value="HTH-TYPE TRANSCRIPTIONAL REGULATOR RUTR"/>
    <property type="match status" value="1"/>
</dbReference>
<dbReference type="InterPro" id="IPR025996">
    <property type="entry name" value="MT1864/Rv1816-like_C"/>
</dbReference>
<dbReference type="InterPro" id="IPR001647">
    <property type="entry name" value="HTH_TetR"/>
</dbReference>
<dbReference type="Gene3D" id="1.10.357.10">
    <property type="entry name" value="Tetracycline Repressor, domain 2"/>
    <property type="match status" value="1"/>
</dbReference>
<feature type="DNA-binding region" description="H-T-H motif" evidence="4">
    <location>
        <begin position="34"/>
        <end position="53"/>
    </location>
</feature>
<dbReference type="PANTHER" id="PTHR30055:SF234">
    <property type="entry name" value="HTH-TYPE TRANSCRIPTIONAL REGULATOR BETI"/>
    <property type="match status" value="1"/>
</dbReference>
<dbReference type="Pfam" id="PF00440">
    <property type="entry name" value="TetR_N"/>
    <property type="match status" value="1"/>
</dbReference>
<organism evidence="6 7">
    <name type="scientific">Dyella mobilis</name>
    <dbReference type="NCBI Taxonomy" id="1849582"/>
    <lineage>
        <taxon>Bacteria</taxon>
        <taxon>Pseudomonadati</taxon>
        <taxon>Pseudomonadota</taxon>
        <taxon>Gammaproteobacteria</taxon>
        <taxon>Lysobacterales</taxon>
        <taxon>Rhodanobacteraceae</taxon>
        <taxon>Dyella</taxon>
    </lineage>
</organism>
<dbReference type="SUPFAM" id="SSF48498">
    <property type="entry name" value="Tetracyclin repressor-like, C-terminal domain"/>
    <property type="match status" value="1"/>
</dbReference>
<name>A0ABS2KIV3_9GAMM</name>
<dbReference type="InterPro" id="IPR036271">
    <property type="entry name" value="Tet_transcr_reg_TetR-rel_C_sf"/>
</dbReference>
<proteinExistence type="predicted"/>
<evidence type="ECO:0000259" key="5">
    <source>
        <dbReference type="PROSITE" id="PS50977"/>
    </source>
</evidence>
<keyword evidence="2 4" id="KW-0238">DNA-binding</keyword>
<dbReference type="Pfam" id="PF13305">
    <property type="entry name" value="TetR_C_33"/>
    <property type="match status" value="1"/>
</dbReference>
<sequence>MPRALSNTETEAFRTRICEVAAKLFVEEGQAAITMRRLAAELGCGTMTPYRYYSGRDDIITAIRARGMHSLAEALENALDTPGDGRARSSNVRDAYIDFARRHTATYRLMFEYPETNRDDPAYRKARERLWRWIAADTQAMIDEGSIDAEAPILGHQMWAALHGAVMLEIAGLLPEHLDAAALHSRTFSALMESARPKHDPST</sequence>
<dbReference type="PROSITE" id="PS50977">
    <property type="entry name" value="HTH_TETR_2"/>
    <property type="match status" value="1"/>
</dbReference>
<accession>A0ABS2KIV3</accession>
<keyword evidence="7" id="KW-1185">Reference proteome</keyword>
<evidence type="ECO:0000256" key="4">
    <source>
        <dbReference type="PROSITE-ProRule" id="PRU00335"/>
    </source>
</evidence>
<evidence type="ECO:0000313" key="7">
    <source>
        <dbReference type="Proteomes" id="UP001430193"/>
    </source>
</evidence>
<dbReference type="SUPFAM" id="SSF46689">
    <property type="entry name" value="Homeodomain-like"/>
    <property type="match status" value="1"/>
</dbReference>
<dbReference type="EMBL" id="JADIKF010000039">
    <property type="protein sequence ID" value="MBM7130313.1"/>
    <property type="molecule type" value="Genomic_DNA"/>
</dbReference>
<protein>
    <submittedName>
        <fullName evidence="6">TetR/AcrR family transcriptional regulator</fullName>
    </submittedName>
</protein>
<keyword evidence="3" id="KW-0804">Transcription</keyword>
<feature type="domain" description="HTH tetR-type" evidence="5">
    <location>
        <begin position="11"/>
        <end position="71"/>
    </location>
</feature>
<comment type="caution">
    <text evidence="6">The sequence shown here is derived from an EMBL/GenBank/DDBJ whole genome shotgun (WGS) entry which is preliminary data.</text>
</comment>
<dbReference type="RefSeq" id="WP_204631909.1">
    <property type="nucleotide sequence ID" value="NZ_BSOC01000002.1"/>
</dbReference>
<dbReference type="Gene3D" id="1.10.10.60">
    <property type="entry name" value="Homeodomain-like"/>
    <property type="match status" value="1"/>
</dbReference>
<dbReference type="InterPro" id="IPR050109">
    <property type="entry name" value="HTH-type_TetR-like_transc_reg"/>
</dbReference>
<gene>
    <name evidence="6" type="ORF">ISS99_12300</name>
</gene>
<evidence type="ECO:0000313" key="6">
    <source>
        <dbReference type="EMBL" id="MBM7130313.1"/>
    </source>
</evidence>
<dbReference type="Proteomes" id="UP001430193">
    <property type="component" value="Unassembled WGS sequence"/>
</dbReference>
<evidence type="ECO:0000256" key="1">
    <source>
        <dbReference type="ARBA" id="ARBA00023015"/>
    </source>
</evidence>
<dbReference type="InterPro" id="IPR009057">
    <property type="entry name" value="Homeodomain-like_sf"/>
</dbReference>